<protein>
    <submittedName>
        <fullName evidence="2">A27281ea-71a0-4409-812d-ab6f02bf35bb</fullName>
    </submittedName>
</protein>
<evidence type="ECO:0000313" key="2">
    <source>
        <dbReference type="EMBL" id="SPQ27032.1"/>
    </source>
</evidence>
<dbReference type="Proteomes" id="UP000289323">
    <property type="component" value="Unassembled WGS sequence"/>
</dbReference>
<gene>
    <name evidence="2" type="ORF">TT172_LOCUS9451</name>
</gene>
<organism evidence="2 3">
    <name type="scientific">Thermothielavioides terrestris</name>
    <dbReference type="NCBI Taxonomy" id="2587410"/>
    <lineage>
        <taxon>Eukaryota</taxon>
        <taxon>Fungi</taxon>
        <taxon>Dikarya</taxon>
        <taxon>Ascomycota</taxon>
        <taxon>Pezizomycotina</taxon>
        <taxon>Sordariomycetes</taxon>
        <taxon>Sordariomycetidae</taxon>
        <taxon>Sordariales</taxon>
        <taxon>Chaetomiaceae</taxon>
        <taxon>Thermothielavioides</taxon>
    </lineage>
</organism>
<reference evidence="2 3" key="1">
    <citation type="submission" date="2018-04" db="EMBL/GenBank/DDBJ databases">
        <authorList>
            <person name="Huttner S."/>
            <person name="Dainat J."/>
        </authorList>
    </citation>
    <scope>NUCLEOTIDE SEQUENCE [LARGE SCALE GENOMIC DNA]</scope>
</reference>
<dbReference type="AlphaFoldDB" id="A0A3S4BBB9"/>
<name>A0A3S4BBB9_9PEZI</name>
<feature type="compositionally biased region" description="Polar residues" evidence="1">
    <location>
        <begin position="39"/>
        <end position="54"/>
    </location>
</feature>
<evidence type="ECO:0000256" key="1">
    <source>
        <dbReference type="SAM" id="MobiDB-lite"/>
    </source>
</evidence>
<proteinExistence type="predicted"/>
<evidence type="ECO:0000313" key="3">
    <source>
        <dbReference type="Proteomes" id="UP000289323"/>
    </source>
</evidence>
<sequence>MATTPRKWQFSMLPKGANASERIPRNLAEASDDWRKPRSSPSSDLAGTLANVSPGQRGEEKSSTSATRKKPDRRSLSSPPTPGINILESPEYRPGFDGGEGLEAGDEGQSDDEQGSDSDDDSIGNQFALDGDPGTGIDAGAGKDVGQDMRKLPPVTETEFYSNLVFLSILRPKVGPHKRRSRDLEFVDMAGPTPSPPPAQIELQRDFLDRLCYLADFRKGGDTVTAAAIEFYRLPRRPGVGGGSAQEQQRLQSQPQQLQQTQVIWFAANAGVSKEAWEALLEVQRLINENRTEGWAEEWLAREICDKFASLAACREQGCCSRKNKQRTSRGTHRINYYAKFIKKHGNRVCELLDRRKIADQSDLAPIKNWIKDLQGIRTPVGLVMACYNCWFEEPYRSFLKQATDASSSEPEFTAELKDFAHFVARLGAHQYAALRVAAAIKRLPYFGSNRNCWVKFDSLPKPYHISLEPVPVSLASAFVSPAPDGAETDPPCSTPWNIIHRLGQYFPGDGPKLAAGYYLEECRRGQPGSATVFSFHNEVQRWLSNKKGVLLTRQHAELQVANFFNAGRVPFQDHDRYIGCSKGACWFCFQYLANLRPTTTRPGAAADDGFVEPSCHNEVLPGVRFPQSKTDKSRSMMDDMRALLNDIVLRTIRDALLGNVQEFEKRYQSTDTWMDRTVYEPSSWMQEEDIRSVAPF</sequence>
<dbReference type="InterPro" id="IPR027796">
    <property type="entry name" value="OTT_1508_deam-like"/>
</dbReference>
<accession>A0A3S4BBB9</accession>
<dbReference type="Pfam" id="PF14441">
    <property type="entry name" value="OTT_1508_deam"/>
    <property type="match status" value="1"/>
</dbReference>
<feature type="compositionally biased region" description="Acidic residues" evidence="1">
    <location>
        <begin position="103"/>
        <end position="122"/>
    </location>
</feature>
<feature type="region of interest" description="Disordered" evidence="1">
    <location>
        <begin position="1"/>
        <end position="147"/>
    </location>
</feature>
<dbReference type="EMBL" id="OUUZ01000018">
    <property type="protein sequence ID" value="SPQ27032.1"/>
    <property type="molecule type" value="Genomic_DNA"/>
</dbReference>